<dbReference type="InterPro" id="IPR035595">
    <property type="entry name" value="UDP_glycos_trans_CS"/>
</dbReference>
<reference evidence="8" key="1">
    <citation type="submission" date="2018-02" db="EMBL/GenBank/DDBJ databases">
        <title>Rhizophora mucronata_Transcriptome.</title>
        <authorList>
            <person name="Meera S.P."/>
            <person name="Sreeshan A."/>
            <person name="Augustine A."/>
        </authorList>
    </citation>
    <scope>NUCLEOTIDE SEQUENCE</scope>
    <source>
        <tissue evidence="8">Leaf</tissue>
    </source>
</reference>
<dbReference type="CDD" id="cd03784">
    <property type="entry name" value="GT1_Gtf-like"/>
    <property type="match status" value="1"/>
</dbReference>
<evidence type="ECO:0000256" key="6">
    <source>
        <dbReference type="RuleBase" id="RU003718"/>
    </source>
</evidence>
<dbReference type="PROSITE" id="PS00375">
    <property type="entry name" value="UDPGT"/>
    <property type="match status" value="1"/>
</dbReference>
<evidence type="ECO:0000256" key="5">
    <source>
        <dbReference type="ARBA" id="ARBA00047606"/>
    </source>
</evidence>
<evidence type="ECO:0000256" key="2">
    <source>
        <dbReference type="ARBA" id="ARBA00009995"/>
    </source>
</evidence>
<evidence type="ECO:0000313" key="8">
    <source>
        <dbReference type="EMBL" id="MBX62361.1"/>
    </source>
</evidence>
<protein>
    <recommendedName>
        <fullName evidence="7">Glycosyltransferase</fullName>
        <ecNumber evidence="7">2.4.1.-</ecNumber>
    </recommendedName>
</protein>
<dbReference type="PANTHER" id="PTHR11926">
    <property type="entry name" value="GLUCOSYL/GLUCURONOSYL TRANSFERASES"/>
    <property type="match status" value="1"/>
</dbReference>
<evidence type="ECO:0000256" key="1">
    <source>
        <dbReference type="ARBA" id="ARBA00004935"/>
    </source>
</evidence>
<proteinExistence type="inferred from homology"/>
<dbReference type="GO" id="GO:0032787">
    <property type="term" value="P:monocarboxylic acid metabolic process"/>
    <property type="evidence" value="ECO:0007669"/>
    <property type="project" value="UniProtKB-ARBA"/>
</dbReference>
<accession>A0A2P2Q5W8</accession>
<keyword evidence="3 6" id="KW-0328">Glycosyltransferase</keyword>
<dbReference type="PANTHER" id="PTHR11926:SF1540">
    <property type="entry name" value="GLYCOSYLTRANSFERASE"/>
    <property type="match status" value="1"/>
</dbReference>
<name>A0A2P2Q5W8_RHIMU</name>
<dbReference type="InterPro" id="IPR002213">
    <property type="entry name" value="UDP_glucos_trans"/>
</dbReference>
<evidence type="ECO:0000256" key="3">
    <source>
        <dbReference type="ARBA" id="ARBA00022676"/>
    </source>
</evidence>
<sequence length="461" mass="52037">MEEREQKKHLRAHCLVLTYPTQGHINPLLQFSKRLEHKGVKVTFVTTRFISKTFFRRESSSTSFALEAISDGYDEGGSSQAESDMAYLDTYRKVGSQTLTGLIEKLKTSGSSVDCTVYDAFLPWVLDVAKQFGLVAAPLFTQASAVNSIYYHVHRGLIKLPVTEAQVLVPGMPPLERRDLPSFIDDLESYPGFHQIVMEQFSNIDKADWVLCNTFYELEQEVADFLAKLFPWKTIGPTLPSMYLDKQVKDDVGYSFNMFKPNNDAYMKWLDEKPKGSVAYISFGSLANLGIDQMEELCWGLKKGNTYFLWVLRESEEAKLPQNFVIDTKEKGLLVSWCSQLEVLAHEAVGCFITHCGWNSTLEALSLGVPLVAMPQWTDQPTNAKYVMDVWKMGLRVPVDEKGLVKQEGIMHCITEIMQGDKGREIKMNAEKWKKLAKDALKLGGSSDKSIDEFIANLALS</sequence>
<dbReference type="SUPFAM" id="SSF53756">
    <property type="entry name" value="UDP-Glycosyltransferase/glycogen phosphorylase"/>
    <property type="match status" value="1"/>
</dbReference>
<dbReference type="GO" id="GO:0080044">
    <property type="term" value="F:quercetin 7-O-glucosyltransferase activity"/>
    <property type="evidence" value="ECO:0007669"/>
    <property type="project" value="TreeGrafter"/>
</dbReference>
<dbReference type="AlphaFoldDB" id="A0A2P2Q5W8"/>
<dbReference type="FunFam" id="3.40.50.2000:FF:000057">
    <property type="entry name" value="Glycosyltransferase"/>
    <property type="match status" value="1"/>
</dbReference>
<dbReference type="Pfam" id="PF00201">
    <property type="entry name" value="UDPGT"/>
    <property type="match status" value="1"/>
</dbReference>
<dbReference type="UniPathway" id="UPA00009"/>
<keyword evidence="4 6" id="KW-0808">Transferase</keyword>
<evidence type="ECO:0000256" key="7">
    <source>
        <dbReference type="RuleBase" id="RU362057"/>
    </source>
</evidence>
<comment type="similarity">
    <text evidence="2 6">Belongs to the UDP-glycosyltransferase family.</text>
</comment>
<comment type="pathway">
    <text evidence="1">Pigment biosynthesis; anthocyanin biosynthesis.</text>
</comment>
<dbReference type="GO" id="GO:0047213">
    <property type="term" value="F:anthocyanidin 3-O-glucosyltransferase activity"/>
    <property type="evidence" value="ECO:0007669"/>
    <property type="project" value="UniProtKB-EC"/>
</dbReference>
<dbReference type="GO" id="GO:0080043">
    <property type="term" value="F:quercetin 3-O-glucosyltransferase activity"/>
    <property type="evidence" value="ECO:0007669"/>
    <property type="project" value="TreeGrafter"/>
</dbReference>
<dbReference type="EC" id="2.4.1.-" evidence="7"/>
<dbReference type="Gene3D" id="3.40.50.2000">
    <property type="entry name" value="Glycogen Phosphorylase B"/>
    <property type="match status" value="2"/>
</dbReference>
<dbReference type="EMBL" id="GGEC01081877">
    <property type="protein sequence ID" value="MBX62361.1"/>
    <property type="molecule type" value="Transcribed_RNA"/>
</dbReference>
<dbReference type="GO" id="GO:0009718">
    <property type="term" value="P:anthocyanin-containing compound biosynthetic process"/>
    <property type="evidence" value="ECO:0007669"/>
    <property type="project" value="UniProtKB-UniPathway"/>
</dbReference>
<comment type="catalytic activity">
    <reaction evidence="5">
        <text>an anthocyanidin + UDP-alpha-D-glucose + H(+) = an anthocyanidin 3-O-beta-D-glucoside + UDP</text>
        <dbReference type="Rhea" id="RHEA:20093"/>
        <dbReference type="ChEBI" id="CHEBI:15378"/>
        <dbReference type="ChEBI" id="CHEBI:16307"/>
        <dbReference type="ChEBI" id="CHEBI:58223"/>
        <dbReference type="ChEBI" id="CHEBI:58885"/>
        <dbReference type="ChEBI" id="CHEBI:143576"/>
        <dbReference type="EC" id="2.4.1.115"/>
    </reaction>
</comment>
<organism evidence="8">
    <name type="scientific">Rhizophora mucronata</name>
    <name type="common">Asiatic mangrove</name>
    <dbReference type="NCBI Taxonomy" id="61149"/>
    <lineage>
        <taxon>Eukaryota</taxon>
        <taxon>Viridiplantae</taxon>
        <taxon>Streptophyta</taxon>
        <taxon>Embryophyta</taxon>
        <taxon>Tracheophyta</taxon>
        <taxon>Spermatophyta</taxon>
        <taxon>Magnoliopsida</taxon>
        <taxon>eudicotyledons</taxon>
        <taxon>Gunneridae</taxon>
        <taxon>Pentapetalae</taxon>
        <taxon>rosids</taxon>
        <taxon>fabids</taxon>
        <taxon>Malpighiales</taxon>
        <taxon>Rhizophoraceae</taxon>
        <taxon>Rhizophora</taxon>
    </lineage>
</organism>
<evidence type="ECO:0000256" key="4">
    <source>
        <dbReference type="ARBA" id="ARBA00022679"/>
    </source>
</evidence>
<dbReference type="FunFam" id="3.40.50.2000:FF:000019">
    <property type="entry name" value="Glycosyltransferase"/>
    <property type="match status" value="1"/>
</dbReference>